<dbReference type="Gene3D" id="3.30.1330.60">
    <property type="entry name" value="OmpA-like domain"/>
    <property type="match status" value="1"/>
</dbReference>
<dbReference type="OrthoDB" id="9782229at2"/>
<sequence length="238" mass="28111">MANKKENFWIPYADLMTVLMLVFLFISLGFMALVQYQKKKQDQLFENYKLVKENLYLDLEKTFHNQATKWNLQLDKDLSIKFTNPEVLFQPGKAEVTAQFQDILAAFFPKYLKVILDPKYKQSIAEIRIEGHTDQTPTNETNDPYIDNIKLSQDRSRQVLKFLRNLPCYKALTLEQQMQLQYMLTANGLSFGRTLDKNRDYTINSRNEIDKQLSRRVEFRIVTSSEQLVEEIIQQIHP</sequence>
<reference evidence="4 5" key="1">
    <citation type="submission" date="2018-06" db="EMBL/GenBank/DDBJ databases">
        <title>Genomic Encyclopedia of Archaeal and Bacterial Type Strains, Phase II (KMG-II): from individual species to whole genera.</title>
        <authorList>
            <person name="Goeker M."/>
        </authorList>
    </citation>
    <scope>NUCLEOTIDE SEQUENCE [LARGE SCALE GENOMIC DNA]</scope>
    <source>
        <strain evidence="4 5">DSM 23857</strain>
    </source>
</reference>
<name>A0A327Q273_9BACT</name>
<dbReference type="Proteomes" id="UP000249547">
    <property type="component" value="Unassembled WGS sequence"/>
</dbReference>
<evidence type="ECO:0000313" key="5">
    <source>
        <dbReference type="Proteomes" id="UP000249547"/>
    </source>
</evidence>
<dbReference type="Pfam" id="PF00691">
    <property type="entry name" value="OmpA"/>
    <property type="match status" value="1"/>
</dbReference>
<dbReference type="PANTHER" id="PTHR30329">
    <property type="entry name" value="STATOR ELEMENT OF FLAGELLAR MOTOR COMPLEX"/>
    <property type="match status" value="1"/>
</dbReference>
<dbReference type="RefSeq" id="WP_111600281.1">
    <property type="nucleotide sequence ID" value="NZ_QLLL01000013.1"/>
</dbReference>
<dbReference type="GO" id="GO:0016020">
    <property type="term" value="C:membrane"/>
    <property type="evidence" value="ECO:0007669"/>
    <property type="project" value="UniProtKB-UniRule"/>
</dbReference>
<keyword evidence="2" id="KW-1133">Transmembrane helix</keyword>
<dbReference type="SUPFAM" id="SSF103088">
    <property type="entry name" value="OmpA-like"/>
    <property type="match status" value="1"/>
</dbReference>
<dbReference type="InterPro" id="IPR036737">
    <property type="entry name" value="OmpA-like_sf"/>
</dbReference>
<dbReference type="InterPro" id="IPR006665">
    <property type="entry name" value="OmpA-like"/>
</dbReference>
<evidence type="ECO:0000313" key="4">
    <source>
        <dbReference type="EMBL" id="RAI97847.1"/>
    </source>
</evidence>
<proteinExistence type="predicted"/>
<dbReference type="AlphaFoldDB" id="A0A327Q273"/>
<dbReference type="EMBL" id="QLLL01000013">
    <property type="protein sequence ID" value="RAI97847.1"/>
    <property type="molecule type" value="Genomic_DNA"/>
</dbReference>
<evidence type="ECO:0000259" key="3">
    <source>
        <dbReference type="PROSITE" id="PS51123"/>
    </source>
</evidence>
<organism evidence="4 5">
    <name type="scientific">Chitinophaga skermanii</name>
    <dbReference type="NCBI Taxonomy" id="331697"/>
    <lineage>
        <taxon>Bacteria</taxon>
        <taxon>Pseudomonadati</taxon>
        <taxon>Bacteroidota</taxon>
        <taxon>Chitinophagia</taxon>
        <taxon>Chitinophagales</taxon>
        <taxon>Chitinophagaceae</taxon>
        <taxon>Chitinophaga</taxon>
    </lineage>
</organism>
<keyword evidence="2" id="KW-0812">Transmembrane</keyword>
<evidence type="ECO:0000256" key="1">
    <source>
        <dbReference type="PROSITE-ProRule" id="PRU00473"/>
    </source>
</evidence>
<keyword evidence="1 2" id="KW-0472">Membrane</keyword>
<evidence type="ECO:0000256" key="2">
    <source>
        <dbReference type="SAM" id="Phobius"/>
    </source>
</evidence>
<gene>
    <name evidence="4" type="ORF">LX64_04895</name>
</gene>
<feature type="domain" description="OmpA-like" evidence="3">
    <location>
        <begin position="76"/>
        <end position="225"/>
    </location>
</feature>
<accession>A0A327Q273</accession>
<dbReference type="InterPro" id="IPR050330">
    <property type="entry name" value="Bact_OuterMem_StrucFunc"/>
</dbReference>
<keyword evidence="5" id="KW-1185">Reference proteome</keyword>
<dbReference type="PROSITE" id="PS51123">
    <property type="entry name" value="OMPA_2"/>
    <property type="match status" value="1"/>
</dbReference>
<dbReference type="PANTHER" id="PTHR30329:SF21">
    <property type="entry name" value="LIPOPROTEIN YIAD-RELATED"/>
    <property type="match status" value="1"/>
</dbReference>
<feature type="transmembrane region" description="Helical" evidence="2">
    <location>
        <begin position="12"/>
        <end position="34"/>
    </location>
</feature>
<protein>
    <submittedName>
        <fullName evidence="4">OmpA family protein</fullName>
    </submittedName>
</protein>
<comment type="caution">
    <text evidence="4">The sequence shown here is derived from an EMBL/GenBank/DDBJ whole genome shotgun (WGS) entry which is preliminary data.</text>
</comment>